<accession>A0ABW9SN30</accession>
<keyword evidence="4" id="KW-1185">Reference proteome</keyword>
<keyword evidence="2" id="KW-0732">Signal</keyword>
<gene>
    <name evidence="3" type="ORF">GM655_07280</name>
</gene>
<evidence type="ECO:0000256" key="2">
    <source>
        <dbReference type="SAM" id="SignalP"/>
    </source>
</evidence>
<feature type="chain" id="PRO_5045696018" evidence="2">
    <location>
        <begin position="22"/>
        <end position="106"/>
    </location>
</feature>
<dbReference type="EMBL" id="WNKW01000001">
    <property type="protein sequence ID" value="MTW32623.1"/>
    <property type="molecule type" value="Genomic_DNA"/>
</dbReference>
<dbReference type="Proteomes" id="UP000735592">
    <property type="component" value="Unassembled WGS sequence"/>
</dbReference>
<evidence type="ECO:0000313" key="3">
    <source>
        <dbReference type="EMBL" id="MTW32623.1"/>
    </source>
</evidence>
<evidence type="ECO:0000256" key="1">
    <source>
        <dbReference type="SAM" id="MobiDB-lite"/>
    </source>
</evidence>
<feature type="region of interest" description="Disordered" evidence="1">
    <location>
        <begin position="69"/>
        <end position="106"/>
    </location>
</feature>
<feature type="region of interest" description="Disordered" evidence="1">
    <location>
        <begin position="33"/>
        <end position="56"/>
    </location>
</feature>
<proteinExistence type="predicted"/>
<evidence type="ECO:0000313" key="4">
    <source>
        <dbReference type="Proteomes" id="UP000735592"/>
    </source>
</evidence>
<reference evidence="3 4" key="1">
    <citation type="submission" date="2019-11" db="EMBL/GenBank/DDBJ databases">
        <title>Type strains purchased from KCTC, JCM and DSMZ.</title>
        <authorList>
            <person name="Lu H."/>
        </authorList>
    </citation>
    <scope>NUCLEOTIDE SEQUENCE [LARGE SCALE GENOMIC DNA]</scope>
    <source>
        <strain evidence="3 4">DSM 103461</strain>
    </source>
</reference>
<protein>
    <submittedName>
        <fullName evidence="3">Uncharacterized protein</fullName>
    </submittedName>
</protein>
<sequence length="106" mass="10944">MHINVTLAVVLYTLGTSMAWALDDTPTLAPRYMPRPDDGRAVNRTAPPVPSAAPATAAAATAAARVAAENDAVPATVRPRPQPLPLTRVLPAEGHGAPVKLPAKPL</sequence>
<dbReference type="RefSeq" id="WP_155433861.1">
    <property type="nucleotide sequence ID" value="NZ_JBHLXK010000003.1"/>
</dbReference>
<feature type="signal peptide" evidence="2">
    <location>
        <begin position="1"/>
        <end position="21"/>
    </location>
</feature>
<name>A0ABW9SN30_9BURK</name>
<comment type="caution">
    <text evidence="3">The sequence shown here is derived from an EMBL/GenBank/DDBJ whole genome shotgun (WGS) entry which is preliminary data.</text>
</comment>
<organism evidence="3 4">
    <name type="scientific">Pseudoduganella danionis</name>
    <dbReference type="NCBI Taxonomy" id="1890295"/>
    <lineage>
        <taxon>Bacteria</taxon>
        <taxon>Pseudomonadati</taxon>
        <taxon>Pseudomonadota</taxon>
        <taxon>Betaproteobacteria</taxon>
        <taxon>Burkholderiales</taxon>
        <taxon>Oxalobacteraceae</taxon>
        <taxon>Telluria group</taxon>
        <taxon>Pseudoduganella</taxon>
    </lineage>
</organism>